<organism evidence="8 9">
    <name type="scientific">Porites lobata</name>
    <dbReference type="NCBI Taxonomy" id="104759"/>
    <lineage>
        <taxon>Eukaryota</taxon>
        <taxon>Metazoa</taxon>
        <taxon>Cnidaria</taxon>
        <taxon>Anthozoa</taxon>
        <taxon>Hexacorallia</taxon>
        <taxon>Scleractinia</taxon>
        <taxon>Fungiina</taxon>
        <taxon>Poritidae</taxon>
        <taxon>Porites</taxon>
    </lineage>
</organism>
<keyword evidence="4" id="KW-0271">Exosome</keyword>
<gene>
    <name evidence="8" type="ORF">PLOB_00045787</name>
</gene>
<accession>A0ABN8N0P1</accession>
<keyword evidence="5" id="KW-0539">Nucleus</keyword>
<dbReference type="InterPro" id="IPR015847">
    <property type="entry name" value="ExoRNase_PH_dom2"/>
</dbReference>
<dbReference type="EMBL" id="CALNXK010000008">
    <property type="protein sequence ID" value="CAH3040607.1"/>
    <property type="molecule type" value="Genomic_DNA"/>
</dbReference>
<reference evidence="8 9" key="1">
    <citation type="submission" date="2022-05" db="EMBL/GenBank/DDBJ databases">
        <authorList>
            <consortium name="Genoscope - CEA"/>
            <person name="William W."/>
        </authorList>
    </citation>
    <scope>NUCLEOTIDE SEQUENCE [LARGE SCALE GENOMIC DNA]</scope>
</reference>
<dbReference type="InterPro" id="IPR020568">
    <property type="entry name" value="Ribosomal_Su5_D2-typ_SF"/>
</dbReference>
<dbReference type="Gene3D" id="3.30.230.70">
    <property type="entry name" value="GHMP Kinase, N-terminal domain"/>
    <property type="match status" value="1"/>
</dbReference>
<dbReference type="Pfam" id="PF01138">
    <property type="entry name" value="RNase_PH"/>
    <property type="match status" value="1"/>
</dbReference>
<dbReference type="SUPFAM" id="SSF55666">
    <property type="entry name" value="Ribonuclease PH domain 2-like"/>
    <property type="match status" value="1"/>
</dbReference>
<dbReference type="PANTHER" id="PTHR11953">
    <property type="entry name" value="EXOSOME COMPLEX COMPONENT"/>
    <property type="match status" value="1"/>
</dbReference>
<evidence type="ECO:0008006" key="10">
    <source>
        <dbReference type="Google" id="ProtNLM"/>
    </source>
</evidence>
<sequence>MADGASDVAVPRFSSELRSMRCEQCLLNKTDGSASFSQGKTEVIAAAYGPAEVRSSKELIDKATLEVVFRPKIGVPGCAEKLIERVIRNSCEPVVLTTRHPRSSLVVVVQIVQDCGSLLSCAINAACMAMVDAGFPMKCLVCAVTCTMNESGEIQLDPTSEQEKKASAVATFAFDSTNKNVITSSTTGSFTLHEYNQCLEACRSAANKLFEFFRLSMERKLSKDAKFMDLNIA</sequence>
<feature type="domain" description="Exoribonuclease phosphorolytic" evidence="7">
    <location>
        <begin position="139"/>
        <end position="201"/>
    </location>
</feature>
<dbReference type="CDD" id="cd11372">
    <property type="entry name" value="RNase_PH_RRP46"/>
    <property type="match status" value="1"/>
</dbReference>
<protein>
    <recommendedName>
        <fullName evidence="10">Exosome complex exonuclease RRP46</fullName>
    </recommendedName>
</protein>
<feature type="domain" description="Exoribonuclease phosphorolytic" evidence="6">
    <location>
        <begin position="16"/>
        <end position="136"/>
    </location>
</feature>
<evidence type="ECO:0000256" key="1">
    <source>
        <dbReference type="ARBA" id="ARBA00004123"/>
    </source>
</evidence>
<dbReference type="InterPro" id="IPR036345">
    <property type="entry name" value="ExoRNase_PH_dom2_sf"/>
</dbReference>
<dbReference type="PANTHER" id="PTHR11953:SF1">
    <property type="entry name" value="EXOSOME COMPLEX COMPONENT RRP46"/>
    <property type="match status" value="1"/>
</dbReference>
<evidence type="ECO:0000256" key="3">
    <source>
        <dbReference type="ARBA" id="ARBA00022552"/>
    </source>
</evidence>
<dbReference type="InterPro" id="IPR050080">
    <property type="entry name" value="RNase_PH"/>
</dbReference>
<dbReference type="SUPFAM" id="SSF54211">
    <property type="entry name" value="Ribosomal protein S5 domain 2-like"/>
    <property type="match status" value="1"/>
</dbReference>
<evidence type="ECO:0000313" key="9">
    <source>
        <dbReference type="Proteomes" id="UP001159405"/>
    </source>
</evidence>
<evidence type="ECO:0000313" key="8">
    <source>
        <dbReference type="EMBL" id="CAH3040607.1"/>
    </source>
</evidence>
<evidence type="ECO:0000256" key="4">
    <source>
        <dbReference type="ARBA" id="ARBA00022835"/>
    </source>
</evidence>
<dbReference type="InterPro" id="IPR001247">
    <property type="entry name" value="ExoRNase_PH_dom1"/>
</dbReference>
<comment type="similarity">
    <text evidence="2">Belongs to the RNase PH family.</text>
</comment>
<keyword evidence="9" id="KW-1185">Reference proteome</keyword>
<comment type="subcellular location">
    <subcellularLocation>
        <location evidence="1">Nucleus</location>
    </subcellularLocation>
</comment>
<name>A0ABN8N0P1_9CNID</name>
<evidence type="ECO:0000259" key="6">
    <source>
        <dbReference type="Pfam" id="PF01138"/>
    </source>
</evidence>
<dbReference type="Pfam" id="PF03725">
    <property type="entry name" value="RNase_PH_C"/>
    <property type="match status" value="1"/>
</dbReference>
<evidence type="ECO:0000256" key="5">
    <source>
        <dbReference type="ARBA" id="ARBA00023242"/>
    </source>
</evidence>
<proteinExistence type="inferred from homology"/>
<keyword evidence="3" id="KW-0698">rRNA processing</keyword>
<dbReference type="Proteomes" id="UP001159405">
    <property type="component" value="Unassembled WGS sequence"/>
</dbReference>
<comment type="caution">
    <text evidence="8">The sequence shown here is derived from an EMBL/GenBank/DDBJ whole genome shotgun (WGS) entry which is preliminary data.</text>
</comment>
<evidence type="ECO:0000256" key="2">
    <source>
        <dbReference type="ARBA" id="ARBA00006678"/>
    </source>
</evidence>
<evidence type="ECO:0000259" key="7">
    <source>
        <dbReference type="Pfam" id="PF03725"/>
    </source>
</evidence>
<dbReference type="InterPro" id="IPR027408">
    <property type="entry name" value="PNPase/RNase_PH_dom_sf"/>
</dbReference>